<dbReference type="EMBL" id="BAABGZ010000076">
    <property type="protein sequence ID" value="GAA4366653.1"/>
    <property type="molecule type" value="Genomic_DNA"/>
</dbReference>
<dbReference type="InterPro" id="IPR010827">
    <property type="entry name" value="BamA/TamA_POTRA"/>
</dbReference>
<name>A0ABP8IQW4_9BACT</name>
<reference evidence="3" key="1">
    <citation type="journal article" date="2019" name="Int. J. Syst. Evol. Microbiol.">
        <title>The Global Catalogue of Microorganisms (GCM) 10K type strain sequencing project: providing services to taxonomists for standard genome sequencing and annotation.</title>
        <authorList>
            <consortium name="The Broad Institute Genomics Platform"/>
            <consortium name="The Broad Institute Genome Sequencing Center for Infectious Disease"/>
            <person name="Wu L."/>
            <person name="Ma J."/>
        </authorList>
    </citation>
    <scope>NUCLEOTIDE SEQUENCE [LARGE SCALE GENOMIC DNA]</scope>
    <source>
        <strain evidence="3">JCM 17923</strain>
    </source>
</reference>
<comment type="caution">
    <text evidence="2">The sequence shown here is derived from an EMBL/GenBank/DDBJ whole genome shotgun (WGS) entry which is preliminary data.</text>
</comment>
<evidence type="ECO:0000313" key="2">
    <source>
        <dbReference type="EMBL" id="GAA4366653.1"/>
    </source>
</evidence>
<dbReference type="Pfam" id="PF07244">
    <property type="entry name" value="POTRA"/>
    <property type="match status" value="1"/>
</dbReference>
<dbReference type="Gene3D" id="3.10.20.310">
    <property type="entry name" value="membrane protein fhac"/>
    <property type="match status" value="1"/>
</dbReference>
<evidence type="ECO:0000259" key="1">
    <source>
        <dbReference type="Pfam" id="PF07244"/>
    </source>
</evidence>
<keyword evidence="3" id="KW-1185">Reference proteome</keyword>
<protein>
    <recommendedName>
        <fullName evidence="1">POTRA domain-containing protein</fullName>
    </recommendedName>
</protein>
<organism evidence="2 3">
    <name type="scientific">Hymenobacter saemangeumensis</name>
    <dbReference type="NCBI Taxonomy" id="1084522"/>
    <lineage>
        <taxon>Bacteria</taxon>
        <taxon>Pseudomonadati</taxon>
        <taxon>Bacteroidota</taxon>
        <taxon>Cytophagia</taxon>
        <taxon>Cytophagales</taxon>
        <taxon>Hymenobacteraceae</taxon>
        <taxon>Hymenobacter</taxon>
    </lineage>
</organism>
<feature type="domain" description="POTRA" evidence="1">
    <location>
        <begin position="51"/>
        <end position="107"/>
    </location>
</feature>
<accession>A0ABP8IQW4</accession>
<evidence type="ECO:0000313" key="3">
    <source>
        <dbReference type="Proteomes" id="UP001501153"/>
    </source>
</evidence>
<sequence length="483" mass="55162">MLGILLSLHLLLQAGMPAPPDTVPRALPPVVVPTDTLVQIVACSPAGRAAVATILFAGNDITRERILRAELDFHEGDSLDLSELRTRLEANRRRLFNLQLFHAVSTQASCRAGKLFVIFALQERFYTFPVPILSLADRNFRSWLNRTDRWQRVDYGLHLLRTNFRGRNEQVIANLQFGFNRKYELFYEAPGLGPYRRVGFGMGISYYQSHTLDYITQSDRQVPLREDESFPVQRFYSTGGLRFRHTVQFLTALDVAYHQEKITETVNQLNPTYFNGLTRREFVNISLVSTRNERNTFAYPLTGRYLQAMLAHRQFLNSTLPALTTLRLRYARYLSLGHGFYYAAGLSGQARISRQLAYADSRALGYEALVRGYDEYVIDGQHYGLFQQGLSYRPFKASQLRLGAIRNPKINTIPLVLYLNLFTDAGYVVSNLSLPQNRLPNRLLSAVGVGLHLVTYYDRVFTAEYTLNGLGETGYFFRTSFPI</sequence>
<gene>
    <name evidence="2" type="ORF">GCM10023185_37960</name>
</gene>
<proteinExistence type="predicted"/>
<dbReference type="Proteomes" id="UP001501153">
    <property type="component" value="Unassembled WGS sequence"/>
</dbReference>